<feature type="domain" description="Dynein heavy chain 3 AAA+ lid" evidence="4">
    <location>
        <begin position="313"/>
        <end position="388"/>
    </location>
</feature>
<evidence type="ECO:0000313" key="5">
    <source>
        <dbReference type="EnsemblMetazoa" id="AMAM005760-PA"/>
    </source>
</evidence>
<feature type="domain" description="Dynein heavy chain AAA 5 extension" evidence="3">
    <location>
        <begin position="3"/>
        <end position="90"/>
    </location>
</feature>
<dbReference type="GO" id="GO:0030286">
    <property type="term" value="C:dynein complex"/>
    <property type="evidence" value="ECO:0007669"/>
    <property type="project" value="InterPro"/>
</dbReference>
<dbReference type="GO" id="GO:0051959">
    <property type="term" value="F:dynein light intermediate chain binding"/>
    <property type="evidence" value="ECO:0007669"/>
    <property type="project" value="InterPro"/>
</dbReference>
<dbReference type="PANTHER" id="PTHR22878">
    <property type="entry name" value="DYNEIN HEAVY CHAIN 6, AXONEMAL-LIKE-RELATED"/>
    <property type="match status" value="1"/>
</dbReference>
<dbReference type="AlphaFoldDB" id="A0A182SFH7"/>
<dbReference type="Gene3D" id="1.20.920.20">
    <property type="match status" value="1"/>
</dbReference>
<dbReference type="GO" id="GO:0045505">
    <property type="term" value="F:dynein intermediate chain binding"/>
    <property type="evidence" value="ECO:0007669"/>
    <property type="project" value="InterPro"/>
</dbReference>
<dbReference type="GO" id="GO:0007018">
    <property type="term" value="P:microtubule-based movement"/>
    <property type="evidence" value="ECO:0007669"/>
    <property type="project" value="InterPro"/>
</dbReference>
<dbReference type="InterPro" id="IPR027417">
    <property type="entry name" value="P-loop_NTPase"/>
</dbReference>
<dbReference type="Pfam" id="PF17857">
    <property type="entry name" value="AAA_lid_1"/>
    <property type="match status" value="1"/>
</dbReference>
<dbReference type="InterPro" id="IPR041589">
    <property type="entry name" value="DNAH3_AAA_lid_1"/>
</dbReference>
<evidence type="ECO:0000259" key="2">
    <source>
        <dbReference type="Pfam" id="PF12780"/>
    </source>
</evidence>
<name>A0A182SFH7_9DIPT</name>
<dbReference type="Proteomes" id="UP000075901">
    <property type="component" value="Unassembled WGS sequence"/>
</dbReference>
<evidence type="ECO:0000256" key="1">
    <source>
        <dbReference type="ARBA" id="ARBA00008887"/>
    </source>
</evidence>
<reference evidence="5" key="2">
    <citation type="submission" date="2020-05" db="UniProtKB">
        <authorList>
            <consortium name="EnsemblMetazoa"/>
        </authorList>
    </citation>
    <scope>IDENTIFICATION</scope>
    <source>
        <strain evidence="5">maculatus3</strain>
    </source>
</reference>
<comment type="similarity">
    <text evidence="1">Belongs to the dynein heavy chain family.</text>
</comment>
<dbReference type="FunFam" id="1.20.920.30:FF:000002">
    <property type="entry name" value="Dynein axonemal heavy chain 3"/>
    <property type="match status" value="1"/>
</dbReference>
<reference evidence="6" key="1">
    <citation type="submission" date="2013-09" db="EMBL/GenBank/DDBJ databases">
        <title>The Genome Sequence of Anopheles maculatus species B.</title>
        <authorList>
            <consortium name="The Broad Institute Genomics Platform"/>
            <person name="Neafsey D.E."/>
            <person name="Besansky N."/>
            <person name="Howell P."/>
            <person name="Walton C."/>
            <person name="Young S.K."/>
            <person name="Zeng Q."/>
            <person name="Gargeya S."/>
            <person name="Fitzgerald M."/>
            <person name="Haas B."/>
            <person name="Abouelleil A."/>
            <person name="Allen A.W."/>
            <person name="Alvarado L."/>
            <person name="Arachchi H.M."/>
            <person name="Berlin A.M."/>
            <person name="Chapman S.B."/>
            <person name="Gainer-Dewar J."/>
            <person name="Goldberg J."/>
            <person name="Griggs A."/>
            <person name="Gujja S."/>
            <person name="Hansen M."/>
            <person name="Howarth C."/>
            <person name="Imamovic A."/>
            <person name="Ireland A."/>
            <person name="Larimer J."/>
            <person name="McCowan C."/>
            <person name="Murphy C."/>
            <person name="Pearson M."/>
            <person name="Poon T.W."/>
            <person name="Priest M."/>
            <person name="Roberts A."/>
            <person name="Saif S."/>
            <person name="Shea T."/>
            <person name="Sisk P."/>
            <person name="Sykes S."/>
            <person name="Wortman J."/>
            <person name="Nusbaum C."/>
            <person name="Birren B."/>
        </authorList>
    </citation>
    <scope>NUCLEOTIDE SEQUENCE [LARGE SCALE GENOMIC DNA]</scope>
    <source>
        <strain evidence="6">maculatus3</strain>
    </source>
</reference>
<evidence type="ECO:0000259" key="4">
    <source>
        <dbReference type="Pfam" id="PF17857"/>
    </source>
</evidence>
<evidence type="ECO:0000313" key="6">
    <source>
        <dbReference type="Proteomes" id="UP000075901"/>
    </source>
</evidence>
<dbReference type="VEuPathDB" id="VectorBase:AMAM005760"/>
<dbReference type="Gene3D" id="1.10.472.130">
    <property type="match status" value="1"/>
</dbReference>
<evidence type="ECO:0000259" key="3">
    <source>
        <dbReference type="Pfam" id="PF17852"/>
    </source>
</evidence>
<protein>
    <recommendedName>
        <fullName evidence="7">AAA+ ATPase domain-containing protein</fullName>
    </recommendedName>
</protein>
<evidence type="ECO:0008006" key="7">
    <source>
        <dbReference type="Google" id="ProtNLM"/>
    </source>
</evidence>
<organism evidence="5 6">
    <name type="scientific">Anopheles maculatus</name>
    <dbReference type="NCBI Taxonomy" id="74869"/>
    <lineage>
        <taxon>Eukaryota</taxon>
        <taxon>Metazoa</taxon>
        <taxon>Ecdysozoa</taxon>
        <taxon>Arthropoda</taxon>
        <taxon>Hexapoda</taxon>
        <taxon>Insecta</taxon>
        <taxon>Pterygota</taxon>
        <taxon>Neoptera</taxon>
        <taxon>Endopterygota</taxon>
        <taxon>Diptera</taxon>
        <taxon>Nematocera</taxon>
        <taxon>Culicoidea</taxon>
        <taxon>Culicidae</taxon>
        <taxon>Anophelinae</taxon>
        <taxon>Anopheles</taxon>
        <taxon>Anopheles maculatus group</taxon>
    </lineage>
</organism>
<keyword evidence="6" id="KW-1185">Reference proteome</keyword>
<dbReference type="Gene3D" id="1.20.920.30">
    <property type="match status" value="1"/>
</dbReference>
<dbReference type="InterPro" id="IPR024317">
    <property type="entry name" value="Dynein_heavy_chain_D4_dom"/>
</dbReference>
<sequence length="737" mass="84687">AQLEGVFFFSCIWAIGGPLETDSRAKFSELFRALTEKVFPPELNEKFRIPEHLQVQPLSKPFIFQIPKGGTVFDYRFTKEGKGKWRPWAEEISQSTSIQRDVPVNQVIVPTIETIRIGALLELLVQHGKCLLLVGPTGTGKSVYTIDFLLKRNDTNIFKPLLISFSAQTTANQVQDIIMSKLDKRRKGVFGPPLGKKCVVFIDDVSMPLKETYGAQPPIEIVRMWLDHCLWYDRKDVTAMKLVDLQLMCAMGPPSTGNTVSPRFSQHFNSIAMDEFDDQTLIGIFSKIVLWHLDTRGFSKEFDPCIDEIVLSTLQIYRQARAILLPTPAKCHYLFNLRDFSRVIQGVLLSVPEGTETLNSMRRLWAHEILRVYGDRLVDDSDREWLFEELCTVIREYMKEDPKDLFDRFVEGNELTETSLRALMFCDFTNPKADTKLYLEVMDIEELSFVVESYLVEYNNMSKKPMSLKVCGSDQHICFLFTDTQIKEEGFLEDINNLLNSGEIPNLFTNEEKSEIIEKMRQMDRQKEKSQQTDGSLVALFNLFVTIIRDQLHIVLSMSPIGDAFRNRVRKFPSVVNCCTIDWFQPWPKDALTAVATKFLSTVEMTDMERQCCIDMCMEFHTSTQMLSDEFLLRLKRYNYVTPTSYLEMIHTFKTLLDKKRTEVLTGKNRYLTGLKQLEIAAQQIGVMQEQLEAVQPQMKIAAETVAQQMAKVQADSEVAAEQKQMVEKDEAAAQEQ</sequence>
<dbReference type="InterPro" id="IPR026983">
    <property type="entry name" value="DHC"/>
</dbReference>
<accession>A0A182SFH7</accession>
<proteinExistence type="inferred from homology"/>
<dbReference type="InterPro" id="IPR041466">
    <property type="entry name" value="Dynein_AAA5_ext"/>
</dbReference>
<dbReference type="Gene3D" id="3.40.50.300">
    <property type="entry name" value="P-loop containing nucleotide triphosphate hydrolases"/>
    <property type="match status" value="2"/>
</dbReference>
<dbReference type="SUPFAM" id="SSF52540">
    <property type="entry name" value="P-loop containing nucleoside triphosphate hydrolases"/>
    <property type="match status" value="2"/>
</dbReference>
<feature type="domain" description="Dynein heavy chain AAA module D4" evidence="2">
    <location>
        <begin position="464"/>
        <end position="656"/>
    </location>
</feature>
<dbReference type="Pfam" id="PF17852">
    <property type="entry name" value="Dynein_AAA_lid"/>
    <property type="match status" value="1"/>
</dbReference>
<dbReference type="EnsemblMetazoa" id="AMAM005760-RA">
    <property type="protein sequence ID" value="AMAM005760-PA"/>
    <property type="gene ID" value="AMAM005760"/>
</dbReference>
<dbReference type="PANTHER" id="PTHR22878:SF66">
    <property type="entry name" value="DYNEIN AXONEMAL HEAVY CHAIN 7"/>
    <property type="match status" value="1"/>
</dbReference>
<dbReference type="Pfam" id="PF12780">
    <property type="entry name" value="AAA_8"/>
    <property type="match status" value="1"/>
</dbReference>
<dbReference type="Pfam" id="PF12775">
    <property type="entry name" value="AAA_7"/>
    <property type="match status" value="1"/>
</dbReference>